<sequence length="811" mass="90884">MPQHTQKAGDLRCLSQSSKPSLLQPLLSTASLILVVIGIALGFLGGLYVHHLSGNIHPLPVVVSLTERAPLKQCPSNIPLRASPPANANPWAPLPAVDIESVQTWLFNPSQKLNLTEGRNGKDSDNIIFLIESYPPTKDDALAFFDKKSSRPLRYARVTINHGGLEVPVTRDYLVGPLPISPETTIRRLTDIYHREDIPFNARGLPDVIAFFGDLGKTLAPMSDIIEDLFNGTVKGDLIADTFTAGPSGGWGPDGSFRRYWISWKINGPGSWILPINFYTYVDSSGSDPSQWQVLKVVYHNQTFQSAQSFVDAYHNRTLIRFPLPSFDNPWATRKRIGKARDLDHLPGPRSVSFAGLRFRVDKEQGYVSWLGWGMYLSFDRDMGMSLWDVRFRGERIAYEIKPQECLVQYAGHDPVQGITSWMDRFFGMGLFTRDLLPNYDCPAEAVFLPGTLYHPILGAITRKKAICVFEIDTGKPLTRHYGDWPGETGAVKGYVLTVRTIATLGNYDYLFDYIFHLDGTIEVKVSASGYLQGGYWTPEQSEYGSRIHTNHMGSVHDHVINFKVDLDIVGRSNTLRKTTSIVEPVAMPWLDEDDWHTDGPGGQVLQQKLSFTYVEKEGDDSRVRYPANFLESYAIVNRDEKNAWGMERGYAVHPGLSPIHNTILKSNRLLKNADWISHNLAVSLRKDSEPSSSSMWNLHLPKEPPVHFDRFFDGEDISQKDLVLWINVGTHHKPTSEDAPTTKTNLAASSFYLAPVNYFNSDIAMESLNAVVLDPTGSTPPFEVNDYGVPQDYNCISQDPARFSYDPQVG</sequence>
<feature type="active site" description="Proton acceptor" evidence="7">
    <location>
        <position position="424"/>
    </location>
</feature>
<evidence type="ECO:0000256" key="5">
    <source>
        <dbReference type="ARBA" id="ARBA00023002"/>
    </source>
</evidence>
<comment type="cofactor">
    <cofactor evidence="9">
        <name>Cu cation</name>
        <dbReference type="ChEBI" id="CHEBI:23378"/>
    </cofactor>
    <text evidence="9">Contains 1 topaquinone per subunit.</text>
</comment>
<reference evidence="13 14" key="1">
    <citation type="journal article" date="2019" name="Nat. Ecol. Evol.">
        <title>Megaphylogeny resolves global patterns of mushroom evolution.</title>
        <authorList>
            <person name="Varga T."/>
            <person name="Krizsan K."/>
            <person name="Foldi C."/>
            <person name="Dima B."/>
            <person name="Sanchez-Garcia M."/>
            <person name="Sanchez-Ramirez S."/>
            <person name="Szollosi G.J."/>
            <person name="Szarkandi J.G."/>
            <person name="Papp V."/>
            <person name="Albert L."/>
            <person name="Andreopoulos W."/>
            <person name="Angelini C."/>
            <person name="Antonin V."/>
            <person name="Barry K.W."/>
            <person name="Bougher N.L."/>
            <person name="Buchanan P."/>
            <person name="Buyck B."/>
            <person name="Bense V."/>
            <person name="Catcheside P."/>
            <person name="Chovatia M."/>
            <person name="Cooper J."/>
            <person name="Damon W."/>
            <person name="Desjardin D."/>
            <person name="Finy P."/>
            <person name="Geml J."/>
            <person name="Haridas S."/>
            <person name="Hughes K."/>
            <person name="Justo A."/>
            <person name="Karasinski D."/>
            <person name="Kautmanova I."/>
            <person name="Kiss B."/>
            <person name="Kocsube S."/>
            <person name="Kotiranta H."/>
            <person name="LaButti K.M."/>
            <person name="Lechner B.E."/>
            <person name="Liimatainen K."/>
            <person name="Lipzen A."/>
            <person name="Lukacs Z."/>
            <person name="Mihaltcheva S."/>
            <person name="Morgado L.N."/>
            <person name="Niskanen T."/>
            <person name="Noordeloos M.E."/>
            <person name="Ohm R.A."/>
            <person name="Ortiz-Santana B."/>
            <person name="Ovrebo C."/>
            <person name="Racz N."/>
            <person name="Riley R."/>
            <person name="Savchenko A."/>
            <person name="Shiryaev A."/>
            <person name="Soop K."/>
            <person name="Spirin V."/>
            <person name="Szebenyi C."/>
            <person name="Tomsovsky M."/>
            <person name="Tulloss R.E."/>
            <person name="Uehling J."/>
            <person name="Grigoriev I.V."/>
            <person name="Vagvolgyi C."/>
            <person name="Papp T."/>
            <person name="Martin F.M."/>
            <person name="Miettinen O."/>
            <person name="Hibbett D.S."/>
            <person name="Nagy L.G."/>
        </authorList>
    </citation>
    <scope>NUCLEOTIDE SEQUENCE [LARGE SCALE GENOMIC DNA]</scope>
    <source>
        <strain evidence="13 14">FP101781</strain>
    </source>
</reference>
<proteinExistence type="inferred from homology"/>
<evidence type="ECO:0000256" key="2">
    <source>
        <dbReference type="ARBA" id="ARBA00007983"/>
    </source>
</evidence>
<evidence type="ECO:0000256" key="3">
    <source>
        <dbReference type="ARBA" id="ARBA00022723"/>
    </source>
</evidence>
<dbReference type="STRING" id="71717.A0A4Y7TDA5"/>
<keyword evidence="10" id="KW-0812">Transmembrane</keyword>
<dbReference type="PANTHER" id="PTHR10638:SF20">
    <property type="entry name" value="AMINE OXIDASE"/>
    <property type="match status" value="1"/>
</dbReference>
<name>A0A4Y7TDA5_COPMI</name>
<evidence type="ECO:0000256" key="6">
    <source>
        <dbReference type="ARBA" id="ARBA00023008"/>
    </source>
</evidence>
<dbReference type="EMBL" id="QPFP01000016">
    <property type="protein sequence ID" value="TEB32156.1"/>
    <property type="molecule type" value="Genomic_DNA"/>
</dbReference>
<keyword evidence="10" id="KW-1133">Transmembrane helix</keyword>
<organism evidence="13 14">
    <name type="scientific">Coprinellus micaceus</name>
    <name type="common">Glistening ink-cap mushroom</name>
    <name type="synonym">Coprinus micaceus</name>
    <dbReference type="NCBI Taxonomy" id="71717"/>
    <lineage>
        <taxon>Eukaryota</taxon>
        <taxon>Fungi</taxon>
        <taxon>Dikarya</taxon>
        <taxon>Basidiomycota</taxon>
        <taxon>Agaricomycotina</taxon>
        <taxon>Agaricomycetes</taxon>
        <taxon>Agaricomycetidae</taxon>
        <taxon>Agaricales</taxon>
        <taxon>Agaricineae</taxon>
        <taxon>Psathyrellaceae</taxon>
        <taxon>Coprinellus</taxon>
    </lineage>
</organism>
<keyword evidence="3 9" id="KW-0479">Metal-binding</keyword>
<evidence type="ECO:0000313" key="14">
    <source>
        <dbReference type="Proteomes" id="UP000298030"/>
    </source>
</evidence>
<dbReference type="GO" id="GO:0009308">
    <property type="term" value="P:amine metabolic process"/>
    <property type="evidence" value="ECO:0007669"/>
    <property type="project" value="UniProtKB-UniRule"/>
</dbReference>
<evidence type="ECO:0000256" key="10">
    <source>
        <dbReference type="SAM" id="Phobius"/>
    </source>
</evidence>
<dbReference type="Gene3D" id="2.70.98.20">
    <property type="entry name" value="Copper amine oxidase, catalytic domain"/>
    <property type="match status" value="1"/>
</dbReference>
<keyword evidence="4 7" id="KW-0801">TPQ</keyword>
<dbReference type="OrthoDB" id="3341590at2759"/>
<feature type="domain" description="DUF1965" evidence="12">
    <location>
        <begin position="273"/>
        <end position="337"/>
    </location>
</feature>
<keyword evidence="10" id="KW-0472">Membrane</keyword>
<dbReference type="Gene3D" id="3.10.450.40">
    <property type="match status" value="2"/>
</dbReference>
<feature type="active site" description="Schiff-base intermediate with substrate; via topaquinone" evidence="7">
    <location>
        <position position="508"/>
    </location>
</feature>
<evidence type="ECO:0000256" key="7">
    <source>
        <dbReference type="PIRSR" id="PIRSR600269-50"/>
    </source>
</evidence>
<dbReference type="InterPro" id="IPR015328">
    <property type="entry name" value="DUF1965"/>
</dbReference>
<evidence type="ECO:0000256" key="1">
    <source>
        <dbReference type="ARBA" id="ARBA00001935"/>
    </source>
</evidence>
<dbReference type="SUPFAM" id="SSF49998">
    <property type="entry name" value="Amine oxidase catalytic domain"/>
    <property type="match status" value="1"/>
</dbReference>
<feature type="modified residue" description="2',4',5'-topaquinone" evidence="8">
    <location>
        <position position="508"/>
    </location>
</feature>
<protein>
    <recommendedName>
        <fullName evidence="9">Amine oxidase</fullName>
        <ecNumber evidence="9">1.4.3.-</ecNumber>
    </recommendedName>
</protein>
<dbReference type="GO" id="GO:0048038">
    <property type="term" value="F:quinone binding"/>
    <property type="evidence" value="ECO:0007669"/>
    <property type="project" value="InterPro"/>
</dbReference>
<feature type="transmembrane region" description="Helical" evidence="10">
    <location>
        <begin position="26"/>
        <end position="49"/>
    </location>
</feature>
<evidence type="ECO:0000256" key="8">
    <source>
        <dbReference type="PIRSR" id="PIRSR600269-51"/>
    </source>
</evidence>
<comment type="cofactor">
    <cofactor evidence="1">
        <name>Cu cation</name>
        <dbReference type="ChEBI" id="CHEBI:23378"/>
    </cofactor>
</comment>
<keyword evidence="5 9" id="KW-0560">Oxidoreductase</keyword>
<dbReference type="InterPro" id="IPR000269">
    <property type="entry name" value="Cu_amine_oxidase"/>
</dbReference>
<dbReference type="InterPro" id="IPR015798">
    <property type="entry name" value="Cu_amine_oxidase_C"/>
</dbReference>
<evidence type="ECO:0000259" key="12">
    <source>
        <dbReference type="Pfam" id="PF09248"/>
    </source>
</evidence>
<dbReference type="Pfam" id="PF09248">
    <property type="entry name" value="DUF1965"/>
    <property type="match status" value="1"/>
</dbReference>
<evidence type="ECO:0000256" key="4">
    <source>
        <dbReference type="ARBA" id="ARBA00022772"/>
    </source>
</evidence>
<feature type="domain" description="Copper amine oxidase catalytic" evidence="11">
    <location>
        <begin position="350"/>
        <end position="765"/>
    </location>
</feature>
<accession>A0A4Y7TDA5</accession>
<keyword evidence="6 9" id="KW-0186">Copper</keyword>
<dbReference type="PANTHER" id="PTHR10638">
    <property type="entry name" value="COPPER AMINE OXIDASE"/>
    <property type="match status" value="1"/>
</dbReference>
<dbReference type="Proteomes" id="UP000298030">
    <property type="component" value="Unassembled WGS sequence"/>
</dbReference>
<comment type="similarity">
    <text evidence="2 9">Belongs to the copper/topaquinone oxidase family.</text>
</comment>
<dbReference type="GO" id="GO:0005886">
    <property type="term" value="C:plasma membrane"/>
    <property type="evidence" value="ECO:0007669"/>
    <property type="project" value="TreeGrafter"/>
</dbReference>
<dbReference type="AlphaFoldDB" id="A0A4Y7TDA5"/>
<comment type="PTM">
    <text evidence="8 9">Topaquinone (TPQ) is generated by copper-dependent autoxidation of a specific tyrosyl residue.</text>
</comment>
<gene>
    <name evidence="13" type="ORF">FA13DRAFT_286662</name>
</gene>
<keyword evidence="14" id="KW-1185">Reference proteome</keyword>
<dbReference type="GO" id="GO:0008131">
    <property type="term" value="F:primary methylamine oxidase activity"/>
    <property type="evidence" value="ECO:0007669"/>
    <property type="project" value="InterPro"/>
</dbReference>
<evidence type="ECO:0000259" key="11">
    <source>
        <dbReference type="Pfam" id="PF01179"/>
    </source>
</evidence>
<evidence type="ECO:0000313" key="13">
    <source>
        <dbReference type="EMBL" id="TEB32156.1"/>
    </source>
</evidence>
<dbReference type="EC" id="1.4.3.-" evidence="9"/>
<dbReference type="SUPFAM" id="SSF54416">
    <property type="entry name" value="Amine oxidase N-terminal region"/>
    <property type="match status" value="2"/>
</dbReference>
<dbReference type="Pfam" id="PF01179">
    <property type="entry name" value="Cu_amine_oxid"/>
    <property type="match status" value="1"/>
</dbReference>
<comment type="caution">
    <text evidence="13">The sequence shown here is derived from an EMBL/GenBank/DDBJ whole genome shotgun (WGS) entry which is preliminary data.</text>
</comment>
<dbReference type="PRINTS" id="PR00766">
    <property type="entry name" value="CUDAOXIDASE"/>
</dbReference>
<dbReference type="GO" id="GO:0005507">
    <property type="term" value="F:copper ion binding"/>
    <property type="evidence" value="ECO:0007669"/>
    <property type="project" value="InterPro"/>
</dbReference>
<dbReference type="InterPro" id="IPR016182">
    <property type="entry name" value="Cu_amine_oxidase_N-reg"/>
</dbReference>
<evidence type="ECO:0000256" key="9">
    <source>
        <dbReference type="RuleBase" id="RU000672"/>
    </source>
</evidence>
<dbReference type="InterPro" id="IPR036460">
    <property type="entry name" value="Cu_amine_oxidase_C_sf"/>
</dbReference>